<gene>
    <name evidence="3" type="ORF">K452DRAFT_322356</name>
</gene>
<evidence type="ECO:0000313" key="3">
    <source>
        <dbReference type="EMBL" id="KAF2136528.1"/>
    </source>
</evidence>
<proteinExistence type="inferred from homology"/>
<dbReference type="AlphaFoldDB" id="A0A6A6AZ31"/>
<feature type="domain" description="EthD" evidence="2">
    <location>
        <begin position="27"/>
        <end position="124"/>
    </location>
</feature>
<keyword evidence="4" id="KW-1185">Reference proteome</keyword>
<dbReference type="Proteomes" id="UP000799438">
    <property type="component" value="Unassembled WGS sequence"/>
</dbReference>
<dbReference type="OrthoDB" id="3183782at2759"/>
<accession>A0A6A6AZ31</accession>
<protein>
    <recommendedName>
        <fullName evidence="2">EthD domain-containing protein</fullName>
    </recommendedName>
</protein>
<sequence length="151" mass="17471">MAEAKEQQHQQEQQGPLLKLSVQHYRKEGVSEEAFTRWIQEDHIRRAVRILQKHNVVRYAQYLTPSAAREMFQADLAHKPGWKLADYDAIISYWVRSADDMRGLLADPEWAEQVNARETEWADTVNVVTMAGFETVYIEDGQIVNTTPLEA</sequence>
<evidence type="ECO:0000259" key="2">
    <source>
        <dbReference type="Pfam" id="PF07110"/>
    </source>
</evidence>
<dbReference type="GeneID" id="54301991"/>
<dbReference type="InterPro" id="IPR009799">
    <property type="entry name" value="EthD_dom"/>
</dbReference>
<dbReference type="RefSeq" id="XP_033392246.1">
    <property type="nucleotide sequence ID" value="XM_033544495.1"/>
</dbReference>
<name>A0A6A6AZ31_9PEZI</name>
<dbReference type="InterPro" id="IPR011008">
    <property type="entry name" value="Dimeric_a/b-barrel"/>
</dbReference>
<dbReference type="EMBL" id="ML995518">
    <property type="protein sequence ID" value="KAF2136528.1"/>
    <property type="molecule type" value="Genomic_DNA"/>
</dbReference>
<organism evidence="3 4">
    <name type="scientific">Aplosporella prunicola CBS 121167</name>
    <dbReference type="NCBI Taxonomy" id="1176127"/>
    <lineage>
        <taxon>Eukaryota</taxon>
        <taxon>Fungi</taxon>
        <taxon>Dikarya</taxon>
        <taxon>Ascomycota</taxon>
        <taxon>Pezizomycotina</taxon>
        <taxon>Dothideomycetes</taxon>
        <taxon>Dothideomycetes incertae sedis</taxon>
        <taxon>Botryosphaeriales</taxon>
        <taxon>Aplosporellaceae</taxon>
        <taxon>Aplosporella</taxon>
    </lineage>
</organism>
<dbReference type="GO" id="GO:0016491">
    <property type="term" value="F:oxidoreductase activity"/>
    <property type="evidence" value="ECO:0007669"/>
    <property type="project" value="InterPro"/>
</dbReference>
<comment type="similarity">
    <text evidence="1">Belongs to the tpcK family.</text>
</comment>
<evidence type="ECO:0000256" key="1">
    <source>
        <dbReference type="ARBA" id="ARBA00005986"/>
    </source>
</evidence>
<dbReference type="SUPFAM" id="SSF54909">
    <property type="entry name" value="Dimeric alpha+beta barrel"/>
    <property type="match status" value="1"/>
</dbReference>
<reference evidence="3" key="1">
    <citation type="journal article" date="2020" name="Stud. Mycol.">
        <title>101 Dothideomycetes genomes: a test case for predicting lifestyles and emergence of pathogens.</title>
        <authorList>
            <person name="Haridas S."/>
            <person name="Albert R."/>
            <person name="Binder M."/>
            <person name="Bloem J."/>
            <person name="Labutti K."/>
            <person name="Salamov A."/>
            <person name="Andreopoulos B."/>
            <person name="Baker S."/>
            <person name="Barry K."/>
            <person name="Bills G."/>
            <person name="Bluhm B."/>
            <person name="Cannon C."/>
            <person name="Castanera R."/>
            <person name="Culley D."/>
            <person name="Daum C."/>
            <person name="Ezra D."/>
            <person name="Gonzalez J."/>
            <person name="Henrissat B."/>
            <person name="Kuo A."/>
            <person name="Liang C."/>
            <person name="Lipzen A."/>
            <person name="Lutzoni F."/>
            <person name="Magnuson J."/>
            <person name="Mondo S."/>
            <person name="Nolan M."/>
            <person name="Ohm R."/>
            <person name="Pangilinan J."/>
            <person name="Park H.-J."/>
            <person name="Ramirez L."/>
            <person name="Alfaro M."/>
            <person name="Sun H."/>
            <person name="Tritt A."/>
            <person name="Yoshinaga Y."/>
            <person name="Zwiers L.-H."/>
            <person name="Turgeon B."/>
            <person name="Goodwin S."/>
            <person name="Spatafora J."/>
            <person name="Crous P."/>
            <person name="Grigoriev I."/>
        </authorList>
    </citation>
    <scope>NUCLEOTIDE SEQUENCE</scope>
    <source>
        <strain evidence="3">CBS 121167</strain>
    </source>
</reference>
<dbReference type="Pfam" id="PF07110">
    <property type="entry name" value="EthD"/>
    <property type="match status" value="1"/>
</dbReference>
<evidence type="ECO:0000313" key="4">
    <source>
        <dbReference type="Proteomes" id="UP000799438"/>
    </source>
</evidence>
<dbReference type="Gene3D" id="3.30.70.100">
    <property type="match status" value="1"/>
</dbReference>